<keyword evidence="8" id="KW-1185">Reference proteome</keyword>
<feature type="transmembrane region" description="Helical" evidence="6">
    <location>
        <begin position="187"/>
        <end position="208"/>
    </location>
</feature>
<dbReference type="GO" id="GO:0015171">
    <property type="term" value="F:amino acid transmembrane transporter activity"/>
    <property type="evidence" value="ECO:0007669"/>
    <property type="project" value="TreeGrafter"/>
</dbReference>
<sequence>MFTVLLVNLAGLLSPGPDFFYISRKAASDTRNNAIAGAFGIGLGILFWAAVVIFGLSLINRANNLIQYVIMCLGGGYLAYCGIKMLRVTQNALLSAGKPSHARRNLGQEILKGLLINLSNVKVVVFFTSVLSGFMANIASISEMIAIIFLLCLETFAYFTLVAFLFSRTPVRNFYAKYNRYIDNFSGAVFLLFGVELIYSGISAIINITS</sequence>
<dbReference type="PANTHER" id="PTHR30086">
    <property type="entry name" value="ARGININE EXPORTER PROTEIN ARGO"/>
    <property type="match status" value="1"/>
</dbReference>
<keyword evidence="4 6" id="KW-1133">Transmembrane helix</keyword>
<feature type="transmembrane region" description="Helical" evidence="6">
    <location>
        <begin position="65"/>
        <end position="83"/>
    </location>
</feature>
<name>A0A2M8RYM5_9PAST</name>
<evidence type="ECO:0000256" key="6">
    <source>
        <dbReference type="SAM" id="Phobius"/>
    </source>
</evidence>
<evidence type="ECO:0000313" key="7">
    <source>
        <dbReference type="EMBL" id="PJG83982.1"/>
    </source>
</evidence>
<organism evidence="7 8">
    <name type="scientific">Caviibacterium pharyngocola</name>
    <dbReference type="NCBI Taxonomy" id="28159"/>
    <lineage>
        <taxon>Bacteria</taxon>
        <taxon>Pseudomonadati</taxon>
        <taxon>Pseudomonadota</taxon>
        <taxon>Gammaproteobacteria</taxon>
        <taxon>Pasteurellales</taxon>
        <taxon>Pasteurellaceae</taxon>
        <taxon>Caviibacterium</taxon>
    </lineage>
</organism>
<dbReference type="EMBL" id="PHGZ01000003">
    <property type="protein sequence ID" value="PJG83982.1"/>
    <property type="molecule type" value="Genomic_DNA"/>
</dbReference>
<evidence type="ECO:0000256" key="4">
    <source>
        <dbReference type="ARBA" id="ARBA00022989"/>
    </source>
</evidence>
<evidence type="ECO:0000256" key="2">
    <source>
        <dbReference type="ARBA" id="ARBA00022475"/>
    </source>
</evidence>
<dbReference type="OrthoDB" id="581870at2"/>
<evidence type="ECO:0000256" key="1">
    <source>
        <dbReference type="ARBA" id="ARBA00004651"/>
    </source>
</evidence>
<keyword evidence="3 6" id="KW-0812">Transmembrane</keyword>
<feature type="transmembrane region" description="Helical" evidence="6">
    <location>
        <begin position="114"/>
        <end position="138"/>
    </location>
</feature>
<dbReference type="RefSeq" id="WP_100295578.1">
    <property type="nucleotide sequence ID" value="NZ_PHGZ01000003.1"/>
</dbReference>
<evidence type="ECO:0000256" key="3">
    <source>
        <dbReference type="ARBA" id="ARBA00022692"/>
    </source>
</evidence>
<proteinExistence type="predicted"/>
<comment type="subcellular location">
    <subcellularLocation>
        <location evidence="1">Cell membrane</location>
        <topology evidence="1">Multi-pass membrane protein</topology>
    </subcellularLocation>
</comment>
<feature type="transmembrane region" description="Helical" evidence="6">
    <location>
        <begin position="34"/>
        <end position="59"/>
    </location>
</feature>
<keyword evidence="2" id="KW-1003">Cell membrane</keyword>
<reference evidence="7 8" key="1">
    <citation type="submission" date="2017-11" db="EMBL/GenBank/DDBJ databases">
        <title>Reclassification of Bisgaard taxon 5 as Caviibacterium pharyngocola gen. nov., sp. nov.</title>
        <authorList>
            <person name="Christensen H."/>
        </authorList>
    </citation>
    <scope>NUCLEOTIDE SEQUENCE [LARGE SCALE GENOMIC DNA]</scope>
    <source>
        <strain evidence="7 8">7_3</strain>
    </source>
</reference>
<comment type="caution">
    <text evidence="7">The sequence shown here is derived from an EMBL/GenBank/DDBJ whole genome shotgun (WGS) entry which is preliminary data.</text>
</comment>
<dbReference type="Proteomes" id="UP000230282">
    <property type="component" value="Unassembled WGS sequence"/>
</dbReference>
<feature type="transmembrane region" description="Helical" evidence="6">
    <location>
        <begin position="144"/>
        <end position="166"/>
    </location>
</feature>
<dbReference type="InterPro" id="IPR001123">
    <property type="entry name" value="LeuE-type"/>
</dbReference>
<evidence type="ECO:0000313" key="8">
    <source>
        <dbReference type="Proteomes" id="UP000230282"/>
    </source>
</evidence>
<evidence type="ECO:0008006" key="9">
    <source>
        <dbReference type="Google" id="ProtNLM"/>
    </source>
</evidence>
<dbReference type="Pfam" id="PF01810">
    <property type="entry name" value="LysE"/>
    <property type="match status" value="1"/>
</dbReference>
<dbReference type="AlphaFoldDB" id="A0A2M8RYM5"/>
<keyword evidence="5 6" id="KW-0472">Membrane</keyword>
<accession>A0A2M8RYM5</accession>
<dbReference type="PANTHER" id="PTHR30086:SF19">
    <property type="entry name" value="THREONINE EFFLUX PROTEIN"/>
    <property type="match status" value="1"/>
</dbReference>
<dbReference type="GO" id="GO:0005886">
    <property type="term" value="C:plasma membrane"/>
    <property type="evidence" value="ECO:0007669"/>
    <property type="project" value="UniProtKB-SubCell"/>
</dbReference>
<evidence type="ECO:0000256" key="5">
    <source>
        <dbReference type="ARBA" id="ARBA00023136"/>
    </source>
</evidence>
<protein>
    <recommendedName>
        <fullName evidence="9">Threonine efflux protein</fullName>
    </recommendedName>
</protein>
<gene>
    <name evidence="7" type="ORF">CVP04_00550</name>
</gene>